<dbReference type="Pfam" id="PF01926">
    <property type="entry name" value="MMR_HSR1"/>
    <property type="match status" value="1"/>
</dbReference>
<dbReference type="InterPro" id="IPR006073">
    <property type="entry name" value="GTP-bd"/>
</dbReference>
<dbReference type="GO" id="GO:0002098">
    <property type="term" value="P:tRNA wobble uridine modification"/>
    <property type="evidence" value="ECO:0007669"/>
    <property type="project" value="TreeGrafter"/>
</dbReference>
<feature type="transmembrane region" description="Helical" evidence="1">
    <location>
        <begin position="12"/>
        <end position="34"/>
    </location>
</feature>
<feature type="transmembrane region" description="Helical" evidence="1">
    <location>
        <begin position="40"/>
        <end position="61"/>
    </location>
</feature>
<evidence type="ECO:0000313" key="4">
    <source>
        <dbReference type="Proteomes" id="UP001138802"/>
    </source>
</evidence>
<dbReference type="PANTHER" id="PTHR42714">
    <property type="entry name" value="TRNA MODIFICATION GTPASE GTPBP3"/>
    <property type="match status" value="1"/>
</dbReference>
<protein>
    <submittedName>
        <fullName evidence="3">GTP-binding protein HSR1</fullName>
    </submittedName>
</protein>
<dbReference type="AlphaFoldDB" id="A0A9X0WHA3"/>
<feature type="domain" description="G" evidence="2">
    <location>
        <begin position="280"/>
        <end position="374"/>
    </location>
</feature>
<accession>A0A9X0WHA3</accession>
<keyword evidence="1" id="KW-0472">Membrane</keyword>
<sequence>MKIILSRFDRLRLLALLLWAVPVGALLPAGLLWLWQAGWFQIWLLTLALFSAAGYGLQYWLQRAERPWFEEAETQPDPNWPPQADGAWTQVEQMAKEVDPEEWPLGQGTSLGRLGQQTLERVARYYHPEVEQPLLELTVPHALLIVERASRDLRQSITDHVPMSHRLTVGSLMRAYRWKPFADRLLSVYRVGRWVVNPINAVLSEALAQLRGRGYALAQDELYRWLLGEYIRKVGAYAIDLYSGRLVLTDEPLEQRPTARSQQDLVTAEALDEPLGEPLRILVLGRSSAGKSSLINALFGQLRVATDLLPETTKMLTPHRLQRDDLDIALVYDTPGYEGMEVQALRAAAEEADMILWVSAADRPDRQADHAILEDVRTVFAQRMARHAPPILVVLTHIDRLRPVREWRPPYDLADPKSLKAESILAAVSVVAVDLGVPIASVIPVCLASGRVYNVDDVLWAAMLDRLDAAQRSRLLRCQDARKREENWSLLRRQLANAGRFLLALPQRRDGGRGQGHP</sequence>
<dbReference type="RefSeq" id="WP_200387369.1">
    <property type="nucleotide sequence ID" value="NZ_NRSD01000006.1"/>
</dbReference>
<dbReference type="Proteomes" id="UP001138802">
    <property type="component" value="Unassembled WGS sequence"/>
</dbReference>
<dbReference type="GO" id="GO:0005525">
    <property type="term" value="F:GTP binding"/>
    <property type="evidence" value="ECO:0007669"/>
    <property type="project" value="InterPro"/>
</dbReference>
<dbReference type="SUPFAM" id="SSF52540">
    <property type="entry name" value="P-loop containing nucleoside triphosphate hydrolases"/>
    <property type="match status" value="1"/>
</dbReference>
<keyword evidence="1" id="KW-1133">Transmembrane helix</keyword>
<dbReference type="EMBL" id="NRSD01000006">
    <property type="protein sequence ID" value="MBK1644558.1"/>
    <property type="molecule type" value="Genomic_DNA"/>
</dbReference>
<proteinExistence type="predicted"/>
<dbReference type="CDD" id="cd00882">
    <property type="entry name" value="Ras_like_GTPase"/>
    <property type="match status" value="1"/>
</dbReference>
<dbReference type="GO" id="GO:0005829">
    <property type="term" value="C:cytosol"/>
    <property type="evidence" value="ECO:0007669"/>
    <property type="project" value="TreeGrafter"/>
</dbReference>
<dbReference type="GO" id="GO:0030488">
    <property type="term" value="P:tRNA methylation"/>
    <property type="evidence" value="ECO:0007669"/>
    <property type="project" value="TreeGrafter"/>
</dbReference>
<organism evidence="3 4">
    <name type="scientific">Thiocapsa imhoffii</name>
    <dbReference type="NCBI Taxonomy" id="382777"/>
    <lineage>
        <taxon>Bacteria</taxon>
        <taxon>Pseudomonadati</taxon>
        <taxon>Pseudomonadota</taxon>
        <taxon>Gammaproteobacteria</taxon>
        <taxon>Chromatiales</taxon>
        <taxon>Chromatiaceae</taxon>
        <taxon>Thiocapsa</taxon>
    </lineage>
</organism>
<evidence type="ECO:0000313" key="3">
    <source>
        <dbReference type="EMBL" id="MBK1644558.1"/>
    </source>
</evidence>
<dbReference type="Gene3D" id="3.40.50.300">
    <property type="entry name" value="P-loop containing nucleotide triphosphate hydrolases"/>
    <property type="match status" value="1"/>
</dbReference>
<keyword evidence="1" id="KW-0812">Transmembrane</keyword>
<evidence type="ECO:0000256" key="1">
    <source>
        <dbReference type="SAM" id="Phobius"/>
    </source>
</evidence>
<comment type="caution">
    <text evidence="3">The sequence shown here is derived from an EMBL/GenBank/DDBJ whole genome shotgun (WGS) entry which is preliminary data.</text>
</comment>
<gene>
    <name evidence="3" type="ORF">CKO25_07825</name>
</gene>
<evidence type="ECO:0000259" key="2">
    <source>
        <dbReference type="Pfam" id="PF01926"/>
    </source>
</evidence>
<reference evidence="3 4" key="1">
    <citation type="journal article" date="2020" name="Microorganisms">
        <title>Osmotic Adaptation and Compatible Solute Biosynthesis of Phototrophic Bacteria as Revealed from Genome Analyses.</title>
        <authorList>
            <person name="Imhoff J.F."/>
            <person name="Rahn T."/>
            <person name="Kunzel S."/>
            <person name="Keller A."/>
            <person name="Neulinger S.C."/>
        </authorList>
    </citation>
    <scope>NUCLEOTIDE SEQUENCE [LARGE SCALE GENOMIC DNA]</scope>
    <source>
        <strain evidence="3 4">DSM 21303</strain>
    </source>
</reference>
<keyword evidence="4" id="KW-1185">Reference proteome</keyword>
<dbReference type="InterPro" id="IPR027417">
    <property type="entry name" value="P-loop_NTPase"/>
</dbReference>
<name>A0A9X0WHA3_9GAMM</name>
<dbReference type="PANTHER" id="PTHR42714:SF2">
    <property type="entry name" value="TRNA MODIFICATION GTPASE GTPBP3, MITOCHONDRIAL"/>
    <property type="match status" value="1"/>
</dbReference>